<protein>
    <recommendedName>
        <fullName evidence="3">DUF2993 domain-containing protein</fullName>
    </recommendedName>
</protein>
<evidence type="ECO:0000313" key="2">
    <source>
        <dbReference type="Proteomes" id="UP000316238"/>
    </source>
</evidence>
<comment type="caution">
    <text evidence="1">The sequence shown here is derived from an EMBL/GenBank/DDBJ whole genome shotgun (WGS) entry which is preliminary data.</text>
</comment>
<keyword evidence="2" id="KW-1185">Reference proteome</keyword>
<organism evidence="1 2">
    <name type="scientific">Candidatus Electronema aureum</name>
    <dbReference type="NCBI Taxonomy" id="2005002"/>
    <lineage>
        <taxon>Bacteria</taxon>
        <taxon>Pseudomonadati</taxon>
        <taxon>Thermodesulfobacteriota</taxon>
        <taxon>Desulfobulbia</taxon>
        <taxon>Desulfobulbales</taxon>
        <taxon>Desulfobulbaceae</taxon>
        <taxon>Candidatus Electronema</taxon>
    </lineage>
</organism>
<sequence>MARPQAARKSQAPPVTVVLPEAALYQALSGILPLPIEHDGGKQFQGIVTLDSIDSLSIGSGRIRISGQLSGRNMTMNANVGNQDIQVKLGSLVLPVICDVDLRFNSAQQLLLLTPRFQRANPGSNDSDEALLALLNSLSKEYEVPLHNVMPLSGQIGSSKVQLRMLPLDIRAEDGAVTLRMRPVTKKHP</sequence>
<gene>
    <name evidence="1" type="ORF">CDV28_11626</name>
</gene>
<evidence type="ECO:0000313" key="1">
    <source>
        <dbReference type="EMBL" id="TAA74850.1"/>
    </source>
</evidence>
<evidence type="ECO:0008006" key="3">
    <source>
        <dbReference type="Google" id="ProtNLM"/>
    </source>
</evidence>
<dbReference type="EMBL" id="NQJD01000016">
    <property type="protein sequence ID" value="TAA74850.1"/>
    <property type="molecule type" value="Genomic_DNA"/>
</dbReference>
<dbReference type="AlphaFoldDB" id="A0A521G1E8"/>
<accession>A0A521G1E8</accession>
<name>A0A521G1E8_9BACT</name>
<proteinExistence type="predicted"/>
<dbReference type="Proteomes" id="UP000316238">
    <property type="component" value="Unassembled WGS sequence"/>
</dbReference>
<reference evidence="1" key="1">
    <citation type="submission" date="2017-07" db="EMBL/GenBank/DDBJ databases">
        <title>The cable genome - Insights into the physiology and evolution of filamentous bacteria capable of sulfide oxidation via long distance electron transfer.</title>
        <authorList>
            <person name="Thorup C."/>
            <person name="Bjerg J.T."/>
            <person name="Schreiber L."/>
            <person name="Nielsen L.P."/>
            <person name="Kjeldsen K.U."/>
            <person name="Boesen T."/>
            <person name="Boggild A."/>
            <person name="Meysman F."/>
            <person name="Geelhoed J."/>
            <person name="Schramm A."/>
        </authorList>
    </citation>
    <scope>NUCLEOTIDE SEQUENCE [LARGE SCALE GENOMIC DNA]</scope>
    <source>
        <strain evidence="1">GS</strain>
    </source>
</reference>